<keyword evidence="3" id="KW-1185">Reference proteome</keyword>
<gene>
    <name evidence="2" type="ORF">FRZ54_04720</name>
</gene>
<keyword evidence="1" id="KW-0732">Signal</keyword>
<proteinExistence type="predicted"/>
<evidence type="ECO:0000313" key="2">
    <source>
        <dbReference type="EMBL" id="QEC61915.1"/>
    </source>
</evidence>
<dbReference type="AlphaFoldDB" id="A0A5B8UT73"/>
<evidence type="ECO:0000256" key="1">
    <source>
        <dbReference type="SAM" id="SignalP"/>
    </source>
</evidence>
<accession>A0A5B8UT73</accession>
<name>A0A5B8UT73_9SPHI</name>
<dbReference type="RefSeq" id="WP_147030492.1">
    <property type="nucleotide sequence ID" value="NZ_CP042436.1"/>
</dbReference>
<feature type="chain" id="PRO_5022953302" evidence="1">
    <location>
        <begin position="24"/>
        <end position="213"/>
    </location>
</feature>
<sequence>MKKIFLTVIISMAGVLVAPQLKAQSIADLIEELSLDYQKLAGMKSILKQMEQGYQIVSTGYSNVKGIAQGNFNVHQVFLDGLMSVSPTVRKYPRIKDIINDQAALVSAYQSSYHVFKADKNFSPRELSYISDVYNNLVANSLQNLDELTMIITDDKLRMNDAERLTAIDRLYASGHEELSFMQHFNSNTADLAIRRATAANDRQTLQKLYGIK</sequence>
<protein>
    <submittedName>
        <fullName evidence="2">TerB family tellurite resistance protein</fullName>
    </submittedName>
</protein>
<dbReference type="Proteomes" id="UP000321479">
    <property type="component" value="Chromosome"/>
</dbReference>
<reference evidence="2 3" key="1">
    <citation type="journal article" date="2017" name="Curr. Microbiol.">
        <title>Mucilaginibacter ginsenosidivorans sp. nov., Isolated from Soil of Ginseng Field.</title>
        <authorList>
            <person name="Kim M.M."/>
            <person name="Siddiqi M.Z."/>
            <person name="Im W.T."/>
        </authorList>
    </citation>
    <scope>NUCLEOTIDE SEQUENCE [LARGE SCALE GENOMIC DNA]</scope>
    <source>
        <strain evidence="2 3">Gsoil 3017</strain>
    </source>
</reference>
<evidence type="ECO:0000313" key="3">
    <source>
        <dbReference type="Proteomes" id="UP000321479"/>
    </source>
</evidence>
<feature type="signal peptide" evidence="1">
    <location>
        <begin position="1"/>
        <end position="23"/>
    </location>
</feature>
<dbReference type="EMBL" id="CP042436">
    <property type="protein sequence ID" value="QEC61915.1"/>
    <property type="molecule type" value="Genomic_DNA"/>
</dbReference>
<dbReference type="OrthoDB" id="826958at2"/>
<dbReference type="KEGG" id="mgin:FRZ54_04720"/>
<organism evidence="2 3">
    <name type="scientific">Mucilaginibacter ginsenosidivorans</name>
    <dbReference type="NCBI Taxonomy" id="398053"/>
    <lineage>
        <taxon>Bacteria</taxon>
        <taxon>Pseudomonadati</taxon>
        <taxon>Bacteroidota</taxon>
        <taxon>Sphingobacteriia</taxon>
        <taxon>Sphingobacteriales</taxon>
        <taxon>Sphingobacteriaceae</taxon>
        <taxon>Mucilaginibacter</taxon>
    </lineage>
</organism>